<keyword evidence="1" id="KW-0812">Transmembrane</keyword>
<accession>A0A6G7YBA2</accession>
<evidence type="ECO:0000313" key="2">
    <source>
        <dbReference type="EMBL" id="QIK74102.1"/>
    </source>
</evidence>
<feature type="transmembrane region" description="Helical" evidence="1">
    <location>
        <begin position="30"/>
        <end position="49"/>
    </location>
</feature>
<dbReference type="EMBL" id="CP049866">
    <property type="protein sequence ID" value="QIK74102.1"/>
    <property type="molecule type" value="Genomic_DNA"/>
</dbReference>
<dbReference type="AlphaFoldDB" id="A0A6G7YBA2"/>
<keyword evidence="1" id="KW-1133">Transmembrane helix</keyword>
<keyword evidence="3" id="KW-1185">Reference proteome</keyword>
<evidence type="ECO:0000313" key="3">
    <source>
        <dbReference type="Proteomes" id="UP000502035"/>
    </source>
</evidence>
<dbReference type="Proteomes" id="UP000502035">
    <property type="component" value="Chromosome"/>
</dbReference>
<reference evidence="2 3" key="1">
    <citation type="submission" date="2020-03" db="EMBL/GenBank/DDBJ databases">
        <title>Nocardioides sp. nov., isolated from fish.</title>
        <authorList>
            <person name="Hyun D.-W."/>
            <person name="Bae J.-W."/>
        </authorList>
    </citation>
    <scope>NUCLEOTIDE SEQUENCE [LARGE SCALE GENOMIC DNA]</scope>
    <source>
        <strain evidence="2 3">HDW12A</strain>
    </source>
</reference>
<dbReference type="RefSeq" id="WP_166313611.1">
    <property type="nucleotide sequence ID" value="NZ_CP049866.1"/>
</dbReference>
<dbReference type="KEGG" id="npi:G7071_00265"/>
<protein>
    <submittedName>
        <fullName evidence="2">Uncharacterized protein</fullName>
    </submittedName>
</protein>
<keyword evidence="1" id="KW-0472">Membrane</keyword>
<sequence>MKDPAASQLLTLYLAVAARRRRDERGDVPGWVMVTVMTVGLAIVIFTFAEEPLKALLSRAFASVE</sequence>
<name>A0A6G7YBA2_9ACTN</name>
<evidence type="ECO:0000256" key="1">
    <source>
        <dbReference type="SAM" id="Phobius"/>
    </source>
</evidence>
<gene>
    <name evidence="2" type="ORF">G7071_00265</name>
</gene>
<organism evidence="2 3">
    <name type="scientific">Nocardioides piscis</name>
    <dbReference type="NCBI Taxonomy" id="2714938"/>
    <lineage>
        <taxon>Bacteria</taxon>
        <taxon>Bacillati</taxon>
        <taxon>Actinomycetota</taxon>
        <taxon>Actinomycetes</taxon>
        <taxon>Propionibacteriales</taxon>
        <taxon>Nocardioidaceae</taxon>
        <taxon>Nocardioides</taxon>
    </lineage>
</organism>
<proteinExistence type="predicted"/>